<dbReference type="InParanoid" id="A0A1D3D7M2"/>
<keyword evidence="3" id="KW-1185">Reference proteome</keyword>
<dbReference type="VEuPathDB" id="ToxoDB:cyc_01063"/>
<dbReference type="InterPro" id="IPR025799">
    <property type="entry name" value="Arg_MeTrfase"/>
</dbReference>
<evidence type="ECO:0000313" key="2">
    <source>
        <dbReference type="EMBL" id="OEH79444.1"/>
    </source>
</evidence>
<comment type="caution">
    <text evidence="2">The sequence shown here is derived from an EMBL/GenBank/DDBJ whole genome shotgun (WGS) entry which is preliminary data.</text>
</comment>
<organism evidence="2 3">
    <name type="scientific">Cyclospora cayetanensis</name>
    <dbReference type="NCBI Taxonomy" id="88456"/>
    <lineage>
        <taxon>Eukaryota</taxon>
        <taxon>Sar</taxon>
        <taxon>Alveolata</taxon>
        <taxon>Apicomplexa</taxon>
        <taxon>Conoidasida</taxon>
        <taxon>Coccidia</taxon>
        <taxon>Eucoccidiorida</taxon>
        <taxon>Eimeriorina</taxon>
        <taxon>Eimeriidae</taxon>
        <taxon>Cyclospora</taxon>
    </lineage>
</organism>
<evidence type="ECO:0000256" key="1">
    <source>
        <dbReference type="ARBA" id="ARBA00022691"/>
    </source>
</evidence>
<accession>A0A1D3D7M2</accession>
<dbReference type="VEuPathDB" id="ToxoDB:LOC34620019"/>
<dbReference type="PANTHER" id="PTHR11006:SF4">
    <property type="entry name" value="PROTEIN ARGININE N-METHYLTRANSFERASE 7"/>
    <property type="match status" value="1"/>
</dbReference>
<name>A0A1D3D7M2_9EIME</name>
<dbReference type="EMBL" id="JROU02000383">
    <property type="protein sequence ID" value="OEH79444.1"/>
    <property type="molecule type" value="Genomic_DNA"/>
</dbReference>
<dbReference type="InterPro" id="IPR029063">
    <property type="entry name" value="SAM-dependent_MTases_sf"/>
</dbReference>
<dbReference type="Proteomes" id="UP000095192">
    <property type="component" value="Unassembled WGS sequence"/>
</dbReference>
<dbReference type="PANTHER" id="PTHR11006">
    <property type="entry name" value="PROTEIN ARGININE N-METHYLTRANSFERASE"/>
    <property type="match status" value="1"/>
</dbReference>
<dbReference type="GO" id="GO:0016274">
    <property type="term" value="F:protein-arginine N-methyltransferase activity"/>
    <property type="evidence" value="ECO:0007669"/>
    <property type="project" value="InterPro"/>
</dbReference>
<keyword evidence="1" id="KW-0949">S-adenosyl-L-methionine</keyword>
<sequence>MLSDTRRVSKYRAAIDALAKQADSALEIGCGPVCLLAINAARAGAKRVTALEVSRRSAAEASSYVRIYGFDQTIKVLPLFSKEADLAELAADARHEESADQCRVQAPASLPSPSPLVCMFRLVPPCGFSPFYVCRFPLRTIVSPNRVLLQSVGLRFAPLLLSDCFAPLEELNFEQHMRPQMLQKRKATFTCTRSGKLAGFVLCCHVDLMDGVFIDHRKGNEESHWYTNIAMLRDEVEVMEGDTVDVYSCADLQNYQGVDVPIGASLADAPETSARLARHAHEGVLPLLLELQRHQSNALTEAAAALTGGALVVRLLQQVRQHVAVSLVGGGLYPPLHAEQMPLQHLEASFESLEALDALLKASEEALTRLRLPVAAVGLPEVASVCSCLPEELAFDARQQLTLELLPILNILMKGAFAFREEDALAVALRGGHLRSVQQLRSRDCATTSTRKGAAVTTLVLRGIRPRSVREAMARGAH</sequence>
<gene>
    <name evidence="2" type="ORF">cyc_01063</name>
</gene>
<evidence type="ECO:0000313" key="3">
    <source>
        <dbReference type="Proteomes" id="UP000095192"/>
    </source>
</evidence>
<proteinExistence type="predicted"/>
<dbReference type="Gene3D" id="3.40.50.150">
    <property type="entry name" value="Vaccinia Virus protein VP39"/>
    <property type="match status" value="1"/>
</dbReference>
<dbReference type="Gene3D" id="2.70.160.11">
    <property type="entry name" value="Hnrnp arginine n-methyltransferase1"/>
    <property type="match status" value="1"/>
</dbReference>
<protein>
    <submittedName>
        <fullName evidence="2">Uncharacterized protein</fullName>
    </submittedName>
</protein>
<dbReference type="GO" id="GO:0042054">
    <property type="term" value="F:histone methyltransferase activity"/>
    <property type="evidence" value="ECO:0007669"/>
    <property type="project" value="TreeGrafter"/>
</dbReference>
<dbReference type="AlphaFoldDB" id="A0A1D3D7M2"/>
<reference evidence="2 3" key="1">
    <citation type="journal article" date="2016" name="BMC Genomics">
        <title>Comparative genomics reveals Cyclospora cayetanensis possesses coccidia-like metabolism and invasion components but unique surface antigens.</title>
        <authorList>
            <person name="Liu S."/>
            <person name="Wang L."/>
            <person name="Zheng H."/>
            <person name="Xu Z."/>
            <person name="Roellig D.M."/>
            <person name="Li N."/>
            <person name="Frace M.A."/>
            <person name="Tang K."/>
            <person name="Arrowood M.J."/>
            <person name="Moss D.M."/>
            <person name="Zhang L."/>
            <person name="Feng Y."/>
            <person name="Xiao L."/>
        </authorList>
    </citation>
    <scope>NUCLEOTIDE SEQUENCE [LARGE SCALE GENOMIC DNA]</scope>
    <source>
        <strain evidence="2 3">CHN_HEN01</strain>
    </source>
</reference>
<dbReference type="VEuPathDB" id="ToxoDB:LOC34618912"/>
<dbReference type="SUPFAM" id="SSF53335">
    <property type="entry name" value="S-adenosyl-L-methionine-dependent methyltransferases"/>
    <property type="match status" value="1"/>
</dbReference>